<protein>
    <submittedName>
        <fullName evidence="2">Uncharacterized protein</fullName>
    </submittedName>
</protein>
<feature type="transmembrane region" description="Helical" evidence="1">
    <location>
        <begin position="45"/>
        <end position="68"/>
    </location>
</feature>
<keyword evidence="3" id="KW-1185">Reference proteome</keyword>
<proteinExistence type="predicted"/>
<dbReference type="EMBL" id="CP042831">
    <property type="protein sequence ID" value="QEE49907.1"/>
    <property type="molecule type" value="Genomic_DNA"/>
</dbReference>
<accession>A0A5B9FYS7</accession>
<dbReference type="KEGG" id="fak:FUA48_10045"/>
<feature type="transmembrane region" description="Helical" evidence="1">
    <location>
        <begin position="21"/>
        <end position="39"/>
    </location>
</feature>
<keyword evidence="1" id="KW-1133">Transmembrane helix</keyword>
<evidence type="ECO:0000313" key="3">
    <source>
        <dbReference type="Proteomes" id="UP000321222"/>
    </source>
</evidence>
<reference evidence="2 3" key="1">
    <citation type="submission" date="2019-08" db="EMBL/GenBank/DDBJ databases">
        <title>Flavobacterium alkalisoli sp. nov., isolated from rhizosphere soil of Suaeda salsa.</title>
        <authorList>
            <person name="Sun J.-Q."/>
            <person name="Xu L."/>
        </authorList>
    </citation>
    <scope>NUCLEOTIDE SEQUENCE [LARGE SCALE GENOMIC DNA]</scope>
    <source>
        <strain evidence="2 3">XS-5</strain>
    </source>
</reference>
<evidence type="ECO:0000313" key="2">
    <source>
        <dbReference type="EMBL" id="QEE49907.1"/>
    </source>
</evidence>
<gene>
    <name evidence="2" type="ORF">FUA48_10045</name>
</gene>
<keyword evidence="1" id="KW-0472">Membrane</keyword>
<keyword evidence="1" id="KW-0812">Transmembrane</keyword>
<dbReference type="AlphaFoldDB" id="A0A5B9FYS7"/>
<dbReference type="RefSeq" id="WP_147583408.1">
    <property type="nucleotide sequence ID" value="NZ_CP042831.1"/>
</dbReference>
<evidence type="ECO:0000256" key="1">
    <source>
        <dbReference type="SAM" id="Phobius"/>
    </source>
</evidence>
<organism evidence="2 3">
    <name type="scientific">Flavobacterium alkalisoli</name>
    <dbReference type="NCBI Taxonomy" id="2602769"/>
    <lineage>
        <taxon>Bacteria</taxon>
        <taxon>Pseudomonadati</taxon>
        <taxon>Bacteroidota</taxon>
        <taxon>Flavobacteriia</taxon>
        <taxon>Flavobacteriales</taxon>
        <taxon>Flavobacteriaceae</taxon>
        <taxon>Flavobacterium</taxon>
    </lineage>
</organism>
<name>A0A5B9FYS7_9FLAO</name>
<sequence>MEKEYDIYQVSKNLIRLTKKVYLITFISGLIALGISLLAEYFTVLIVLFIYMASAAIFNFIMFVNNLQYICYYRENRNTLILRSLLLLINIPTAILIYIIIESFTTI</sequence>
<dbReference type="Proteomes" id="UP000321222">
    <property type="component" value="Chromosome"/>
</dbReference>
<feature type="transmembrane region" description="Helical" evidence="1">
    <location>
        <begin position="80"/>
        <end position="101"/>
    </location>
</feature>